<dbReference type="PROSITE" id="PS50188">
    <property type="entry name" value="B302_SPRY"/>
    <property type="match status" value="1"/>
</dbReference>
<proteinExistence type="predicted"/>
<dbReference type="AlphaFoldDB" id="A0AAV7V278"/>
<name>A0AAV7V278_PLEWA</name>
<dbReference type="InterPro" id="IPR001870">
    <property type="entry name" value="B30.2/SPRY"/>
</dbReference>
<reference evidence="3" key="1">
    <citation type="journal article" date="2022" name="bioRxiv">
        <title>Sequencing and chromosome-scale assembly of the giantPleurodeles waltlgenome.</title>
        <authorList>
            <person name="Brown T."/>
            <person name="Elewa A."/>
            <person name="Iarovenko S."/>
            <person name="Subramanian E."/>
            <person name="Araus A.J."/>
            <person name="Petzold A."/>
            <person name="Susuki M."/>
            <person name="Suzuki K.-i.T."/>
            <person name="Hayashi T."/>
            <person name="Toyoda A."/>
            <person name="Oliveira C."/>
            <person name="Osipova E."/>
            <person name="Leigh N.D."/>
            <person name="Simon A."/>
            <person name="Yun M.H."/>
        </authorList>
    </citation>
    <scope>NUCLEOTIDE SEQUENCE</scope>
    <source>
        <strain evidence="3">20211129_DDA</strain>
        <tissue evidence="3">Liver</tissue>
    </source>
</reference>
<sequence>MEKTITMVENANISKLSNQITSLNALITDLEKKCKEPALDLLKDARSLLMRCNTVKFRSPAKVMATFKVMVTLDPDTAHPRLVLSEGGRRVGGTNRAQLLPDTPKRFTYWRCVLGGEGFTSGRHYWEVQLLQEGGWREGVTQSQYKVVDTSKGGASRCVILVALFKAWFNSRDRVKIPYLYSEDLQLDPKREQALE</sequence>
<evidence type="ECO:0000256" key="1">
    <source>
        <dbReference type="ARBA" id="ARBA00023054"/>
    </source>
</evidence>
<accession>A0AAV7V278</accession>
<dbReference type="PANTHER" id="PTHR24103">
    <property type="entry name" value="E3 UBIQUITIN-PROTEIN LIGASE TRIM"/>
    <property type="match status" value="1"/>
</dbReference>
<dbReference type="InterPro" id="IPR013320">
    <property type="entry name" value="ConA-like_dom_sf"/>
</dbReference>
<gene>
    <name evidence="3" type="ORF">NDU88_004609</name>
</gene>
<comment type="caution">
    <text evidence="3">The sequence shown here is derived from an EMBL/GenBank/DDBJ whole genome shotgun (WGS) entry which is preliminary data.</text>
</comment>
<dbReference type="InterPro" id="IPR003879">
    <property type="entry name" value="Butyrophylin_SPRY"/>
</dbReference>
<dbReference type="PRINTS" id="PR01407">
    <property type="entry name" value="BUTYPHLNCDUF"/>
</dbReference>
<dbReference type="InterPro" id="IPR006574">
    <property type="entry name" value="PRY"/>
</dbReference>
<dbReference type="InterPro" id="IPR050143">
    <property type="entry name" value="TRIM/RBCC"/>
</dbReference>
<keyword evidence="1" id="KW-0175">Coiled coil</keyword>
<dbReference type="SMART" id="SM00589">
    <property type="entry name" value="PRY"/>
    <property type="match status" value="1"/>
</dbReference>
<dbReference type="Gene3D" id="2.60.120.920">
    <property type="match status" value="1"/>
</dbReference>
<evidence type="ECO:0000313" key="3">
    <source>
        <dbReference type="EMBL" id="KAJ1195328.1"/>
    </source>
</evidence>
<evidence type="ECO:0000259" key="2">
    <source>
        <dbReference type="PROSITE" id="PS50188"/>
    </source>
</evidence>
<feature type="domain" description="B30.2/SPRY" evidence="2">
    <location>
        <begin position="51"/>
        <end position="196"/>
    </location>
</feature>
<dbReference type="Proteomes" id="UP001066276">
    <property type="component" value="Chromosome 2_2"/>
</dbReference>
<dbReference type="InterPro" id="IPR043136">
    <property type="entry name" value="B30.2/SPRY_sf"/>
</dbReference>
<dbReference type="SUPFAM" id="SSF49899">
    <property type="entry name" value="Concanavalin A-like lectins/glucanases"/>
    <property type="match status" value="1"/>
</dbReference>
<keyword evidence="4" id="KW-1185">Reference proteome</keyword>
<protein>
    <recommendedName>
        <fullName evidence="2">B30.2/SPRY domain-containing protein</fullName>
    </recommendedName>
</protein>
<dbReference type="EMBL" id="JANPWB010000004">
    <property type="protein sequence ID" value="KAJ1195328.1"/>
    <property type="molecule type" value="Genomic_DNA"/>
</dbReference>
<dbReference type="Pfam" id="PF13765">
    <property type="entry name" value="PRY"/>
    <property type="match status" value="1"/>
</dbReference>
<organism evidence="3 4">
    <name type="scientific">Pleurodeles waltl</name>
    <name type="common">Iberian ribbed newt</name>
    <dbReference type="NCBI Taxonomy" id="8319"/>
    <lineage>
        <taxon>Eukaryota</taxon>
        <taxon>Metazoa</taxon>
        <taxon>Chordata</taxon>
        <taxon>Craniata</taxon>
        <taxon>Vertebrata</taxon>
        <taxon>Euteleostomi</taxon>
        <taxon>Amphibia</taxon>
        <taxon>Batrachia</taxon>
        <taxon>Caudata</taxon>
        <taxon>Salamandroidea</taxon>
        <taxon>Salamandridae</taxon>
        <taxon>Pleurodelinae</taxon>
        <taxon>Pleurodeles</taxon>
    </lineage>
</organism>
<evidence type="ECO:0000313" key="4">
    <source>
        <dbReference type="Proteomes" id="UP001066276"/>
    </source>
</evidence>